<dbReference type="STRING" id="4795.A0A225VX13"/>
<dbReference type="Proteomes" id="UP000198211">
    <property type="component" value="Unassembled WGS sequence"/>
</dbReference>
<comment type="caution">
    <text evidence="1">The sequence shown here is derived from an EMBL/GenBank/DDBJ whole genome shotgun (WGS) entry which is preliminary data.</text>
</comment>
<reference evidence="2" key="1">
    <citation type="submission" date="2017-03" db="EMBL/GenBank/DDBJ databases">
        <title>Phytopthora megakarya and P. palmivora, two closely related causual agents of cacao black pod achieved similar genome size and gene model numbers by different mechanisms.</title>
        <authorList>
            <person name="Ali S."/>
            <person name="Shao J."/>
            <person name="Larry D.J."/>
            <person name="Kronmiller B."/>
            <person name="Shen D."/>
            <person name="Strem M.D."/>
            <person name="Melnick R.L."/>
            <person name="Guiltinan M.J."/>
            <person name="Tyler B.M."/>
            <person name="Meinhardt L.W."/>
            <person name="Bailey B.A."/>
        </authorList>
    </citation>
    <scope>NUCLEOTIDE SEQUENCE [LARGE SCALE GENOMIC DNA]</scope>
    <source>
        <strain evidence="2">zdho120</strain>
    </source>
</reference>
<evidence type="ECO:0000313" key="1">
    <source>
        <dbReference type="EMBL" id="OWZ09963.1"/>
    </source>
</evidence>
<accession>A0A225VX13</accession>
<organism evidence="1 2">
    <name type="scientific">Phytophthora megakarya</name>
    <dbReference type="NCBI Taxonomy" id="4795"/>
    <lineage>
        <taxon>Eukaryota</taxon>
        <taxon>Sar</taxon>
        <taxon>Stramenopiles</taxon>
        <taxon>Oomycota</taxon>
        <taxon>Peronosporomycetes</taxon>
        <taxon>Peronosporales</taxon>
        <taxon>Peronosporaceae</taxon>
        <taxon>Phytophthora</taxon>
    </lineage>
</organism>
<sequence length="111" mass="12002">MLGDVSGAFRHIPVAADHVHMFGFRLDGYIVIDLASGFGWCGSPDFYAVAGSLINHFNGHSNFFHHSTQNASGGTTGATTTGASKLTQGHDVRKLTGHCGKQWRQCWDPQQ</sequence>
<gene>
    <name evidence="1" type="ORF">PHMEG_00017255</name>
</gene>
<keyword evidence="2" id="KW-1185">Reference proteome</keyword>
<dbReference type="AlphaFoldDB" id="A0A225VX13"/>
<dbReference type="OrthoDB" id="129591at2759"/>
<proteinExistence type="predicted"/>
<dbReference type="EMBL" id="NBNE01002606">
    <property type="protein sequence ID" value="OWZ09963.1"/>
    <property type="molecule type" value="Genomic_DNA"/>
</dbReference>
<evidence type="ECO:0000313" key="2">
    <source>
        <dbReference type="Proteomes" id="UP000198211"/>
    </source>
</evidence>
<protein>
    <submittedName>
        <fullName evidence="1">Uncharacterized protein</fullName>
    </submittedName>
</protein>
<name>A0A225VX13_9STRA</name>